<gene>
    <name evidence="4" type="ORF">OM944_05085</name>
</gene>
<dbReference type="CDD" id="cd04647">
    <property type="entry name" value="LbH_MAT_like"/>
    <property type="match status" value="1"/>
</dbReference>
<dbReference type="SUPFAM" id="SSF51161">
    <property type="entry name" value="Trimeric LpxA-like enzymes"/>
    <property type="match status" value="1"/>
</dbReference>
<dbReference type="InterPro" id="IPR051159">
    <property type="entry name" value="Hexapeptide_acetyltransf"/>
</dbReference>
<evidence type="ECO:0000313" key="4">
    <source>
        <dbReference type="EMBL" id="UZD23867.1"/>
    </source>
</evidence>
<keyword evidence="2" id="KW-0677">Repeat</keyword>
<dbReference type="InterPro" id="IPR001451">
    <property type="entry name" value="Hexapep"/>
</dbReference>
<evidence type="ECO:0000256" key="1">
    <source>
        <dbReference type="ARBA" id="ARBA00022679"/>
    </source>
</evidence>
<dbReference type="Gene3D" id="2.160.10.10">
    <property type="entry name" value="Hexapeptide repeat proteins"/>
    <property type="match status" value="1"/>
</dbReference>
<dbReference type="Proteomes" id="UP001163156">
    <property type="component" value="Chromosome"/>
</dbReference>
<dbReference type="Pfam" id="PF14602">
    <property type="entry name" value="Hexapep_2"/>
    <property type="match status" value="1"/>
</dbReference>
<dbReference type="GO" id="GO:0016746">
    <property type="term" value="F:acyltransferase activity"/>
    <property type="evidence" value="ECO:0007669"/>
    <property type="project" value="UniProtKB-KW"/>
</dbReference>
<proteinExistence type="predicted"/>
<dbReference type="EMBL" id="CP110226">
    <property type="protein sequence ID" value="UZD23867.1"/>
    <property type="molecule type" value="Genomic_DNA"/>
</dbReference>
<keyword evidence="5" id="KW-1185">Reference proteome</keyword>
<dbReference type="InterPro" id="IPR018357">
    <property type="entry name" value="Hexapep_transf_CS"/>
</dbReference>
<protein>
    <submittedName>
        <fullName evidence="4">Acyltransferase</fullName>
    </submittedName>
</protein>
<keyword evidence="1" id="KW-0808">Transferase</keyword>
<evidence type="ECO:0000256" key="3">
    <source>
        <dbReference type="ARBA" id="ARBA00023315"/>
    </source>
</evidence>
<dbReference type="InterPro" id="IPR011004">
    <property type="entry name" value="Trimer_LpxA-like_sf"/>
</dbReference>
<organism evidence="4 5">
    <name type="scientific">Algoriphagus halophytocola</name>
    <dbReference type="NCBI Taxonomy" id="2991499"/>
    <lineage>
        <taxon>Bacteria</taxon>
        <taxon>Pseudomonadati</taxon>
        <taxon>Bacteroidota</taxon>
        <taxon>Cytophagia</taxon>
        <taxon>Cytophagales</taxon>
        <taxon>Cyclobacteriaceae</taxon>
        <taxon>Algoriphagus</taxon>
    </lineage>
</organism>
<accession>A0ABY6MJA5</accession>
<dbReference type="PROSITE" id="PS00101">
    <property type="entry name" value="HEXAPEP_TRANSFERASES"/>
    <property type="match status" value="1"/>
</dbReference>
<reference evidence="4" key="1">
    <citation type="submission" date="2022-10" db="EMBL/GenBank/DDBJ databases">
        <title>Algoriphagus sp. a novel bacteria isolate from halophytes salicornia europaea.</title>
        <authorList>
            <person name="Peng Y."/>
            <person name="Jiang L."/>
            <person name="Lee J."/>
        </authorList>
    </citation>
    <scope>NUCLEOTIDE SEQUENCE</scope>
    <source>
        <strain evidence="4">TR-M5</strain>
    </source>
</reference>
<evidence type="ECO:0000256" key="2">
    <source>
        <dbReference type="ARBA" id="ARBA00022737"/>
    </source>
</evidence>
<evidence type="ECO:0000313" key="5">
    <source>
        <dbReference type="Proteomes" id="UP001163156"/>
    </source>
</evidence>
<dbReference type="RefSeq" id="WP_264810556.1">
    <property type="nucleotide sequence ID" value="NZ_CP110226.1"/>
</dbReference>
<dbReference type="PANTHER" id="PTHR23416">
    <property type="entry name" value="SIALIC ACID SYNTHASE-RELATED"/>
    <property type="match status" value="1"/>
</dbReference>
<sequence length="182" mass="20130">MRNKVVRKLITKYFFLKHRKHLVLKGNNIIQRRLCINVFNYNNNILKITLDKRASLKHDVIIQGSGSIFLGKKSFIGSFSVIGSNESIYIGDNVMVAQSVSIRDTDHNFSDLETPMISQGIVTAPIIIEDDVWIGYGAVITKGVTIGKGAIVAANAVVTKDVPEYAIVGGVPAKIIKYRNQK</sequence>
<name>A0ABY6MJA5_9BACT</name>
<keyword evidence="3 4" id="KW-0012">Acyltransferase</keyword>